<dbReference type="GO" id="GO:0006506">
    <property type="term" value="P:GPI anchor biosynthetic process"/>
    <property type="evidence" value="ECO:0007669"/>
    <property type="project" value="TreeGrafter"/>
</dbReference>
<dbReference type="Pfam" id="PF03372">
    <property type="entry name" value="Exo_endo_phos"/>
    <property type="match status" value="1"/>
</dbReference>
<dbReference type="Proteomes" id="UP000012081">
    <property type="component" value="Unassembled WGS sequence"/>
</dbReference>
<name>M8DBI3_9BACL</name>
<dbReference type="PANTHER" id="PTHR14859">
    <property type="entry name" value="CALCOFLUOR WHITE HYPERSENSITIVE PROTEIN PRECURSOR"/>
    <property type="match status" value="1"/>
</dbReference>
<dbReference type="PANTHER" id="PTHR14859:SF1">
    <property type="entry name" value="PGAP2-INTERACTING PROTEIN"/>
    <property type="match status" value="1"/>
</dbReference>
<protein>
    <recommendedName>
        <fullName evidence="1">Endonuclease/exonuclease/phosphatase domain-containing protein</fullName>
    </recommendedName>
</protein>
<dbReference type="EMBL" id="APBN01000012">
    <property type="protein sequence ID" value="EMT50712.1"/>
    <property type="molecule type" value="Genomic_DNA"/>
</dbReference>
<dbReference type="GeneID" id="89500569"/>
<dbReference type="GO" id="GO:0003824">
    <property type="term" value="F:catalytic activity"/>
    <property type="evidence" value="ECO:0007669"/>
    <property type="project" value="InterPro"/>
</dbReference>
<sequence>MLRFISYNIHSGRDLFWRKRLREMAKTLQLLQADIIGLQEVHQNSKFGFQASYLAEELQYELAFSPSIPFADGHYGNALLSRFPITDVQTVALPSRKEKRTLLQSSLSYREQAIQIWVTHCSLNQAARRNQMQLIAALAEQHKESPLVLMGDFNMANASFAPDLHDCALVCGGGQLSTIITFQRRIDYIFASPHWKIHQYETIPVKWSDHLPILTALELPLQAPEE</sequence>
<comment type="caution">
    <text evidence="2">The sequence shown here is derived from an EMBL/GenBank/DDBJ whole genome shotgun (WGS) entry which is preliminary data.</text>
</comment>
<dbReference type="PATRIC" id="fig|1300222.3.peg.4291"/>
<dbReference type="STRING" id="1300222.I532_20406"/>
<accession>M8DBI3</accession>
<dbReference type="RefSeq" id="WP_003390574.1">
    <property type="nucleotide sequence ID" value="NZ_APBN01000012.1"/>
</dbReference>
<feature type="domain" description="Endonuclease/exonuclease/phosphatase" evidence="1">
    <location>
        <begin position="5"/>
        <end position="210"/>
    </location>
</feature>
<gene>
    <name evidence="2" type="ORF">I532_20406</name>
</gene>
<evidence type="ECO:0000313" key="2">
    <source>
        <dbReference type="EMBL" id="EMT50712.1"/>
    </source>
</evidence>
<dbReference type="InterPro" id="IPR036691">
    <property type="entry name" value="Endo/exonu/phosph_ase_sf"/>
</dbReference>
<dbReference type="InterPro" id="IPR005135">
    <property type="entry name" value="Endo/exonuclease/phosphatase"/>
</dbReference>
<dbReference type="GO" id="GO:0016020">
    <property type="term" value="C:membrane"/>
    <property type="evidence" value="ECO:0007669"/>
    <property type="project" value="GOC"/>
</dbReference>
<reference evidence="2 3" key="1">
    <citation type="submission" date="2013-03" db="EMBL/GenBank/DDBJ databases">
        <title>Assembly of a new bacterial strain Brevibacillus borstelensis AK1.</title>
        <authorList>
            <person name="Rajan I."/>
            <person name="PoliReddy D."/>
            <person name="Sugumar T."/>
            <person name="Rathinam K."/>
            <person name="Alqarawi S."/>
            <person name="Khalil A.B."/>
            <person name="Sivakumar N."/>
        </authorList>
    </citation>
    <scope>NUCLEOTIDE SEQUENCE [LARGE SCALE GENOMIC DNA]</scope>
    <source>
        <strain evidence="2 3">AK1</strain>
    </source>
</reference>
<dbReference type="InterPro" id="IPR051916">
    <property type="entry name" value="GPI-anchor_lipid_remodeler"/>
</dbReference>
<organism evidence="2 3">
    <name type="scientific">Brevibacillus borstelensis AK1</name>
    <dbReference type="NCBI Taxonomy" id="1300222"/>
    <lineage>
        <taxon>Bacteria</taxon>
        <taxon>Bacillati</taxon>
        <taxon>Bacillota</taxon>
        <taxon>Bacilli</taxon>
        <taxon>Bacillales</taxon>
        <taxon>Paenibacillaceae</taxon>
        <taxon>Brevibacillus</taxon>
    </lineage>
</organism>
<dbReference type="SUPFAM" id="SSF56219">
    <property type="entry name" value="DNase I-like"/>
    <property type="match status" value="1"/>
</dbReference>
<dbReference type="Gene3D" id="3.60.10.10">
    <property type="entry name" value="Endonuclease/exonuclease/phosphatase"/>
    <property type="match status" value="1"/>
</dbReference>
<evidence type="ECO:0000259" key="1">
    <source>
        <dbReference type="Pfam" id="PF03372"/>
    </source>
</evidence>
<evidence type="ECO:0000313" key="3">
    <source>
        <dbReference type="Proteomes" id="UP000012081"/>
    </source>
</evidence>
<proteinExistence type="predicted"/>
<dbReference type="AlphaFoldDB" id="M8DBI3"/>
<keyword evidence="3" id="KW-1185">Reference proteome</keyword>